<dbReference type="SUPFAM" id="SSF53335">
    <property type="entry name" value="S-adenosyl-L-methionine-dependent methyltransferases"/>
    <property type="match status" value="1"/>
</dbReference>
<dbReference type="AlphaFoldDB" id="A0A429ZP16"/>
<protein>
    <recommendedName>
        <fullName evidence="4">Methyltransferase domain-containing protein</fullName>
    </recommendedName>
</protein>
<dbReference type="RefSeq" id="WP_126779791.1">
    <property type="nucleotide sequence ID" value="NZ_NGJU01000010.1"/>
</dbReference>
<dbReference type="OrthoDB" id="9791837at2"/>
<reference evidence="2 3" key="1">
    <citation type="submission" date="2017-05" db="EMBL/GenBank/DDBJ databases">
        <title>Vagococcus spp. assemblies.</title>
        <authorList>
            <person name="Gulvik C.A."/>
        </authorList>
    </citation>
    <scope>NUCLEOTIDE SEQUENCE [LARGE SCALE GENOMIC DNA]</scope>
    <source>
        <strain evidence="2 3">NCFB 2777</strain>
    </source>
</reference>
<dbReference type="Gene3D" id="3.40.50.150">
    <property type="entry name" value="Vaccinia Virus protein VP39"/>
    <property type="match status" value="1"/>
</dbReference>
<dbReference type="PANTHER" id="PTHR43861">
    <property type="entry name" value="TRANS-ACONITATE 2-METHYLTRANSFERASE-RELATED"/>
    <property type="match status" value="1"/>
</dbReference>
<sequence length="199" mass="21798">MGNTELFNQMAEKYDSLERSAVSQIITAQIKAELGELPTGLTLIDYGCGTGEVGLEFVADFETVYFADTAANMLTVVERKLALASVTNSQTVQIQEGQDLGIKADVIVLVQVMLHVSDTQALLESLYRSLKPNGQLIIIDFDKNPLVTSDLVHNGIEETALSQLLSEIGFNVPARQIFYTADSLFMKEKASLFSLVCQK</sequence>
<gene>
    <name evidence="2" type="ORF">CBF35_07780</name>
</gene>
<evidence type="ECO:0008006" key="4">
    <source>
        <dbReference type="Google" id="ProtNLM"/>
    </source>
</evidence>
<evidence type="ECO:0000256" key="1">
    <source>
        <dbReference type="ARBA" id="ARBA00022679"/>
    </source>
</evidence>
<evidence type="ECO:0000313" key="3">
    <source>
        <dbReference type="Proteomes" id="UP000287239"/>
    </source>
</evidence>
<dbReference type="GeneID" id="98568264"/>
<keyword evidence="3" id="KW-1185">Reference proteome</keyword>
<dbReference type="PANTHER" id="PTHR43861:SF3">
    <property type="entry name" value="PUTATIVE (AFU_ORTHOLOGUE AFUA_2G14390)-RELATED"/>
    <property type="match status" value="1"/>
</dbReference>
<dbReference type="InterPro" id="IPR029063">
    <property type="entry name" value="SAM-dependent_MTases_sf"/>
</dbReference>
<name>A0A429ZP16_9ENTE</name>
<dbReference type="EMBL" id="NGJU01000010">
    <property type="protein sequence ID" value="RST95450.1"/>
    <property type="molecule type" value="Genomic_DNA"/>
</dbReference>
<dbReference type="Pfam" id="PF13489">
    <property type="entry name" value="Methyltransf_23"/>
    <property type="match status" value="1"/>
</dbReference>
<proteinExistence type="predicted"/>
<dbReference type="GO" id="GO:0016740">
    <property type="term" value="F:transferase activity"/>
    <property type="evidence" value="ECO:0007669"/>
    <property type="project" value="UniProtKB-KW"/>
</dbReference>
<keyword evidence="1" id="KW-0808">Transferase</keyword>
<comment type="caution">
    <text evidence="2">The sequence shown here is derived from an EMBL/GenBank/DDBJ whole genome shotgun (WGS) entry which is preliminary data.</text>
</comment>
<organism evidence="2 3">
    <name type="scientific">Vagococcus salmoninarum</name>
    <dbReference type="NCBI Taxonomy" id="2739"/>
    <lineage>
        <taxon>Bacteria</taxon>
        <taxon>Bacillati</taxon>
        <taxon>Bacillota</taxon>
        <taxon>Bacilli</taxon>
        <taxon>Lactobacillales</taxon>
        <taxon>Enterococcaceae</taxon>
        <taxon>Vagococcus</taxon>
    </lineage>
</organism>
<dbReference type="Proteomes" id="UP000287239">
    <property type="component" value="Unassembled WGS sequence"/>
</dbReference>
<evidence type="ECO:0000313" key="2">
    <source>
        <dbReference type="EMBL" id="RST95450.1"/>
    </source>
</evidence>
<accession>A0A429ZP16</accession>
<dbReference type="CDD" id="cd02440">
    <property type="entry name" value="AdoMet_MTases"/>
    <property type="match status" value="1"/>
</dbReference>